<name>A0A0A0HVT9_PARBD</name>
<dbReference type="RefSeq" id="XP_010756730.1">
    <property type="nucleotide sequence ID" value="XM_010758428.1"/>
</dbReference>
<proteinExistence type="predicted"/>
<dbReference type="InParanoid" id="A0A0A0HVT9"/>
<dbReference type="GeneID" id="22587030"/>
<dbReference type="Proteomes" id="UP000001628">
    <property type="component" value="Unassembled WGS sequence"/>
</dbReference>
<dbReference type="EMBL" id="KN275957">
    <property type="protein sequence ID" value="KGM92677.1"/>
    <property type="molecule type" value="Genomic_DNA"/>
</dbReference>
<evidence type="ECO:0000313" key="2">
    <source>
        <dbReference type="Proteomes" id="UP000001628"/>
    </source>
</evidence>
<sequence length="119" mass="12730">MSAEKGKSDGGPRLLLVVNAGTEVPSTCSSWRLGERGTSQSEAVVDRCCCKSQRQKVGDVGSLGSARLLGLEGGDWSAATLFLHVLKRVIHPNPSPTLPVLAWAKADLKEQRSSERDET</sequence>
<protein>
    <submittedName>
        <fullName evidence="1">Uncharacterized protein</fullName>
    </submittedName>
</protein>
<dbReference type="AlphaFoldDB" id="A0A0A0HVT9"/>
<dbReference type="HOGENOM" id="CLU_2062192_0_0_1"/>
<accession>A0A0A0HVT9</accession>
<reference evidence="1 2" key="1">
    <citation type="journal article" date="2011" name="PLoS Genet.">
        <title>Comparative genomic analysis of human fungal pathogens causing paracoccidioidomycosis.</title>
        <authorList>
            <person name="Desjardins C.A."/>
            <person name="Champion M.D."/>
            <person name="Holder J.W."/>
            <person name="Muszewska A."/>
            <person name="Goldberg J."/>
            <person name="Bailao A.M."/>
            <person name="Brigido M.M."/>
            <person name="Ferreira M.E."/>
            <person name="Garcia A.M."/>
            <person name="Grynberg M."/>
            <person name="Gujja S."/>
            <person name="Heiman D.I."/>
            <person name="Henn M.R."/>
            <person name="Kodira C.D."/>
            <person name="Leon-Narvaez H."/>
            <person name="Longo L.V."/>
            <person name="Ma L.J."/>
            <person name="Malavazi I."/>
            <person name="Matsuo A.L."/>
            <person name="Morais F.V."/>
            <person name="Pereira M."/>
            <person name="Rodriguez-Brito S."/>
            <person name="Sakthikumar S."/>
            <person name="Salem-Izacc S.M."/>
            <person name="Sykes S.M."/>
            <person name="Teixeira M.M."/>
            <person name="Vallejo M.C."/>
            <person name="Walter M.E."/>
            <person name="Yandava C."/>
            <person name="Young S."/>
            <person name="Zeng Q."/>
            <person name="Zucker J."/>
            <person name="Felipe M.S."/>
            <person name="Goldman G.H."/>
            <person name="Haas B.J."/>
            <person name="McEwen J.G."/>
            <person name="Nino-Vega G."/>
            <person name="Puccia R."/>
            <person name="San-Blas G."/>
            <person name="Soares C.M."/>
            <person name="Birren B.W."/>
            <person name="Cuomo C.A."/>
        </authorList>
    </citation>
    <scope>NUCLEOTIDE SEQUENCE [LARGE SCALE GENOMIC DNA]</scope>
    <source>
        <strain evidence="1 2">Pb18</strain>
    </source>
</reference>
<gene>
    <name evidence="1" type="ORF">PADG_11133</name>
</gene>
<evidence type="ECO:0000313" key="1">
    <source>
        <dbReference type="EMBL" id="KGM92677.1"/>
    </source>
</evidence>
<keyword evidence="2" id="KW-1185">Reference proteome</keyword>
<dbReference type="KEGG" id="pbn:PADG_11133"/>
<organism evidence="1 2">
    <name type="scientific">Paracoccidioides brasiliensis (strain Pb18)</name>
    <dbReference type="NCBI Taxonomy" id="502780"/>
    <lineage>
        <taxon>Eukaryota</taxon>
        <taxon>Fungi</taxon>
        <taxon>Dikarya</taxon>
        <taxon>Ascomycota</taxon>
        <taxon>Pezizomycotina</taxon>
        <taxon>Eurotiomycetes</taxon>
        <taxon>Eurotiomycetidae</taxon>
        <taxon>Onygenales</taxon>
        <taxon>Ajellomycetaceae</taxon>
        <taxon>Paracoccidioides</taxon>
    </lineage>
</organism>
<dbReference type="VEuPathDB" id="FungiDB:PADG_11133"/>